<evidence type="ECO:0000256" key="6">
    <source>
        <dbReference type="ARBA" id="ARBA00023136"/>
    </source>
</evidence>
<evidence type="ECO:0000256" key="2">
    <source>
        <dbReference type="ARBA" id="ARBA00022448"/>
    </source>
</evidence>
<dbReference type="SUPFAM" id="SSF161098">
    <property type="entry name" value="MetI-like"/>
    <property type="match status" value="1"/>
</dbReference>
<dbReference type="Pfam" id="PF00528">
    <property type="entry name" value="BPD_transp_1"/>
    <property type="match status" value="1"/>
</dbReference>
<feature type="domain" description="ABC transmembrane type-1" evidence="8">
    <location>
        <begin position="10"/>
        <end position="218"/>
    </location>
</feature>
<evidence type="ECO:0000256" key="7">
    <source>
        <dbReference type="RuleBase" id="RU363032"/>
    </source>
</evidence>
<dbReference type="Proteomes" id="UP000005156">
    <property type="component" value="Unassembled WGS sequence"/>
</dbReference>
<dbReference type="GeneID" id="43347695"/>
<organism evidence="9 10">
    <name type="scientific">Parasutterella excrementihominis YIT 11859</name>
    <dbReference type="NCBI Taxonomy" id="762966"/>
    <lineage>
        <taxon>Bacteria</taxon>
        <taxon>Pseudomonadati</taxon>
        <taxon>Pseudomonadota</taxon>
        <taxon>Betaproteobacteria</taxon>
        <taxon>Burkholderiales</taxon>
        <taxon>Sutterellaceae</taxon>
        <taxon>Parasutterella</taxon>
    </lineage>
</organism>
<evidence type="ECO:0000313" key="9">
    <source>
        <dbReference type="EMBL" id="EGG57540.1"/>
    </source>
</evidence>
<keyword evidence="10" id="KW-1185">Reference proteome</keyword>
<dbReference type="InterPro" id="IPR000515">
    <property type="entry name" value="MetI-like"/>
</dbReference>
<dbReference type="Gene3D" id="1.10.3720.10">
    <property type="entry name" value="MetI-like"/>
    <property type="match status" value="1"/>
</dbReference>
<keyword evidence="4 7" id="KW-0812">Transmembrane</keyword>
<feature type="transmembrane region" description="Helical" evidence="7">
    <location>
        <begin position="196"/>
        <end position="217"/>
    </location>
</feature>
<proteinExistence type="inferred from homology"/>
<comment type="subcellular location">
    <subcellularLocation>
        <location evidence="1 7">Cell membrane</location>
        <topology evidence="1 7">Multi-pass membrane protein</topology>
    </subcellularLocation>
</comment>
<name>F3QGV9_9BURK</name>
<dbReference type="GO" id="GO:0005886">
    <property type="term" value="C:plasma membrane"/>
    <property type="evidence" value="ECO:0007669"/>
    <property type="project" value="UniProtKB-SubCell"/>
</dbReference>
<dbReference type="OrthoDB" id="9795403at2"/>
<evidence type="ECO:0000313" key="10">
    <source>
        <dbReference type="Proteomes" id="UP000005156"/>
    </source>
</evidence>
<evidence type="ECO:0000256" key="1">
    <source>
        <dbReference type="ARBA" id="ARBA00004651"/>
    </source>
</evidence>
<keyword evidence="3" id="KW-1003">Cell membrane</keyword>
<keyword evidence="2 7" id="KW-0813">Transport</keyword>
<dbReference type="AlphaFoldDB" id="F3QGV9"/>
<dbReference type="eggNOG" id="COG4149">
    <property type="taxonomic scope" value="Bacteria"/>
</dbReference>
<evidence type="ECO:0000259" key="8">
    <source>
        <dbReference type="PROSITE" id="PS50928"/>
    </source>
</evidence>
<feature type="transmembrane region" description="Helical" evidence="7">
    <location>
        <begin position="48"/>
        <end position="70"/>
    </location>
</feature>
<sequence length="222" mass="23946">MNSETVFFPLLLTTKTCAVSLFLFLFLAVPLSYWLAGRKSIFAKAVELLITLPLVFPPIALGYMLLVVLGRNGLVGILLENLGLRMVFSQTGVILAAFIAGLPLVVKPLQAAFDCQEAKELEEAARVCGLNKLKTFFFISIPLCSKTLLAGLLLGLARASGEVGITMMLGGNISGRTNTLSLEIFNSVSRGDFDCAAFLCTILAVFAGLIYAALYFLQPKRI</sequence>
<evidence type="ECO:0000256" key="3">
    <source>
        <dbReference type="ARBA" id="ARBA00022475"/>
    </source>
</evidence>
<dbReference type="InterPro" id="IPR035906">
    <property type="entry name" value="MetI-like_sf"/>
</dbReference>
<dbReference type="RefSeq" id="WP_008810910.1">
    <property type="nucleotide sequence ID" value="NZ_CAXTIX010000002.1"/>
</dbReference>
<dbReference type="EMBL" id="AFBP01000004">
    <property type="protein sequence ID" value="EGG57540.1"/>
    <property type="molecule type" value="Genomic_DNA"/>
</dbReference>
<feature type="transmembrane region" description="Helical" evidence="7">
    <location>
        <begin position="6"/>
        <end position="36"/>
    </location>
</feature>
<feature type="transmembrane region" description="Helical" evidence="7">
    <location>
        <begin position="136"/>
        <end position="157"/>
    </location>
</feature>
<gene>
    <name evidence="9" type="ORF">HMPREF9439_00149</name>
</gene>
<dbReference type="HOGENOM" id="CLU_016047_14_3_4"/>
<accession>F3QGV9</accession>
<comment type="caution">
    <text evidence="9">The sequence shown here is derived from an EMBL/GenBank/DDBJ whole genome shotgun (WGS) entry which is preliminary data.</text>
</comment>
<dbReference type="PROSITE" id="PS50928">
    <property type="entry name" value="ABC_TM1"/>
    <property type="match status" value="1"/>
</dbReference>
<keyword evidence="5 7" id="KW-1133">Transmembrane helix</keyword>
<dbReference type="CDD" id="cd06261">
    <property type="entry name" value="TM_PBP2"/>
    <property type="match status" value="1"/>
</dbReference>
<evidence type="ECO:0000256" key="4">
    <source>
        <dbReference type="ARBA" id="ARBA00022692"/>
    </source>
</evidence>
<protein>
    <submittedName>
        <fullName evidence="9">Putative molybdate ABC transporter, permease protein</fullName>
    </submittedName>
</protein>
<comment type="similarity">
    <text evidence="7">Belongs to the binding-protein-dependent transport system permease family.</text>
</comment>
<evidence type="ECO:0000256" key="5">
    <source>
        <dbReference type="ARBA" id="ARBA00022989"/>
    </source>
</evidence>
<dbReference type="GO" id="GO:0055085">
    <property type="term" value="P:transmembrane transport"/>
    <property type="evidence" value="ECO:0007669"/>
    <property type="project" value="InterPro"/>
</dbReference>
<dbReference type="PANTHER" id="PTHR30183:SF3">
    <property type="entry name" value="MOLYBDENUM TRANSPORT SYSTEM PERMEASE PROTEIN MODB"/>
    <property type="match status" value="1"/>
</dbReference>
<keyword evidence="6 7" id="KW-0472">Membrane</keyword>
<dbReference type="PANTHER" id="PTHR30183">
    <property type="entry name" value="MOLYBDENUM TRANSPORT SYSTEM PERMEASE PROTEIN MODB"/>
    <property type="match status" value="1"/>
</dbReference>
<reference evidence="9 10" key="1">
    <citation type="submission" date="2011-02" db="EMBL/GenBank/DDBJ databases">
        <authorList>
            <person name="Weinstock G."/>
            <person name="Sodergren E."/>
            <person name="Clifton S."/>
            <person name="Fulton L."/>
            <person name="Fulton B."/>
            <person name="Courtney L."/>
            <person name="Fronick C."/>
            <person name="Harrison M."/>
            <person name="Strong C."/>
            <person name="Farmer C."/>
            <person name="Delahaunty K."/>
            <person name="Markovic C."/>
            <person name="Hall O."/>
            <person name="Minx P."/>
            <person name="Tomlinson C."/>
            <person name="Mitreva M."/>
            <person name="Hou S."/>
            <person name="Chen J."/>
            <person name="Wollam A."/>
            <person name="Pepin K.H."/>
            <person name="Johnson M."/>
            <person name="Bhonagiri V."/>
            <person name="Zhang X."/>
            <person name="Suruliraj S."/>
            <person name="Warren W."/>
            <person name="Chinwalla A."/>
            <person name="Mardis E.R."/>
            <person name="Wilson R.K."/>
        </authorList>
    </citation>
    <scope>NUCLEOTIDE SEQUENCE [LARGE SCALE GENOMIC DNA]</scope>
    <source>
        <strain evidence="9 10">YIT 11859</strain>
    </source>
</reference>
<feature type="transmembrane region" description="Helical" evidence="7">
    <location>
        <begin position="82"/>
        <end position="106"/>
    </location>
</feature>